<accession>A0ABU9K2X1</accession>
<comment type="caution">
    <text evidence="1">The sequence shown here is derived from an EMBL/GenBank/DDBJ whole genome shotgun (WGS) entry which is preliminary data.</text>
</comment>
<evidence type="ECO:0000313" key="1">
    <source>
        <dbReference type="EMBL" id="MEL3959487.1"/>
    </source>
</evidence>
<evidence type="ECO:0000313" key="2">
    <source>
        <dbReference type="Proteomes" id="UP001459714"/>
    </source>
</evidence>
<reference evidence="1 2" key="1">
    <citation type="submission" date="2024-03" db="EMBL/GenBank/DDBJ databases">
        <title>Bacilli Hybrid Assemblies.</title>
        <authorList>
            <person name="Kovac J."/>
        </authorList>
    </citation>
    <scope>NUCLEOTIDE SEQUENCE [LARGE SCALE GENOMIC DNA]</scope>
    <source>
        <strain evidence="1 2">FSL M8-0022</strain>
    </source>
</reference>
<dbReference type="RefSeq" id="WP_342021123.1">
    <property type="nucleotide sequence ID" value="NZ_JBBYAK010000002.1"/>
</dbReference>
<dbReference type="EMBL" id="JBBYAK010000002">
    <property type="protein sequence ID" value="MEL3959487.1"/>
    <property type="molecule type" value="Genomic_DNA"/>
</dbReference>
<proteinExistence type="predicted"/>
<sequence>MKLENILEKFKQKGNYSVMLAYGEDVGCDDLGVPQNDRTIKIFMSPVGYLGEVRCMLKTNLKELETFEFDSFPIKVSNPPKYKEVRENGFYAWGTDRAIEKFMKEGFVISK</sequence>
<keyword evidence="2" id="KW-1185">Reference proteome</keyword>
<organism evidence="1 2">
    <name type="scientific">Caldifermentibacillus hisashii</name>
    <dbReference type="NCBI Taxonomy" id="996558"/>
    <lineage>
        <taxon>Bacteria</taxon>
        <taxon>Bacillati</taxon>
        <taxon>Bacillota</taxon>
        <taxon>Bacilli</taxon>
        <taxon>Bacillales</taxon>
        <taxon>Bacillaceae</taxon>
        <taxon>Caldifermentibacillus</taxon>
    </lineage>
</organism>
<gene>
    <name evidence="1" type="ORF">NST17_20255</name>
</gene>
<name>A0ABU9K2X1_9BACI</name>
<dbReference type="Proteomes" id="UP001459714">
    <property type="component" value="Unassembled WGS sequence"/>
</dbReference>
<protein>
    <submittedName>
        <fullName evidence="1">Uncharacterized protein</fullName>
    </submittedName>
</protein>